<dbReference type="PROSITE" id="PS00370">
    <property type="entry name" value="PEP_ENZYMES_PHOS_SITE"/>
    <property type="match status" value="1"/>
</dbReference>
<dbReference type="Pfam" id="PF00391">
    <property type="entry name" value="PEP-utilizers"/>
    <property type="match status" value="1"/>
</dbReference>
<dbReference type="InterPro" id="IPR006319">
    <property type="entry name" value="PEP_synth"/>
</dbReference>
<name>A0A1F5NA01_9BACT</name>
<dbReference type="GO" id="GO:0008986">
    <property type="term" value="F:pyruvate, water dikinase activity"/>
    <property type="evidence" value="ECO:0007669"/>
    <property type="project" value="InterPro"/>
</dbReference>
<sequence length="498" mass="57409">MKPKLLFDKDKWLFGENIPDCDIYFFQVPASCFASDWSYDFIKRYKKFLGLYKGFTLDFYVGEKDSNEVAESIIRALLERPKFGKELDRNIISWSHKLILFSKKLDKLPLEKYNNKQLWKLYKDTDKLQTKLYTYGWIPVAADLFHNNFTNKLKSYLYAVSNSKEEAEQAFVVLTTPSRKTIVADERKDFLVIHEKYKKFLKARTIPQHLKDALTKHAQKWGHLGYIYAGNVDPFGVDHYLKELFELAKTGINTKKILAKQEQYLKTAREKQKKIYKKLKVSVQYKRLFENAKDFALSKLIRRNAQLLNLYFVHKTLLKEIAKRLGISRYQLQFMLQAEVKDALLNGRIDKNILSIRLKHCVLYTEEGFETVYMGAMEKKLRSMVATKINKNVKEFTGQTVQPGYAKGTVKIIIRAKDMPKMKQGDILVSIATDVDVVPAMKKAAAIITEQGGITSHAAIVSRELGTPCIIGTKIATKVLKDGDKVEVDANKGIVRKL</sequence>
<evidence type="ECO:0000259" key="4">
    <source>
        <dbReference type="Pfam" id="PF00391"/>
    </source>
</evidence>
<evidence type="ECO:0000256" key="3">
    <source>
        <dbReference type="ARBA" id="ARBA00022840"/>
    </source>
</evidence>
<accession>A0A1F5NA01</accession>
<comment type="similarity">
    <text evidence="1">Belongs to the PEP-utilizing enzyme family.</text>
</comment>
<comment type="caution">
    <text evidence="5">The sequence shown here is derived from an EMBL/GenBank/DDBJ whole genome shotgun (WGS) entry which is preliminary data.</text>
</comment>
<dbReference type="PANTHER" id="PTHR43030">
    <property type="entry name" value="PHOSPHOENOLPYRUVATE SYNTHASE"/>
    <property type="match status" value="1"/>
</dbReference>
<keyword evidence="3" id="KW-0067">ATP-binding</keyword>
<evidence type="ECO:0000313" key="6">
    <source>
        <dbReference type="Proteomes" id="UP000177610"/>
    </source>
</evidence>
<evidence type="ECO:0000256" key="2">
    <source>
        <dbReference type="ARBA" id="ARBA00022741"/>
    </source>
</evidence>
<dbReference type="GO" id="GO:0005524">
    <property type="term" value="F:ATP binding"/>
    <property type="evidence" value="ECO:0007669"/>
    <property type="project" value="UniProtKB-KW"/>
</dbReference>
<dbReference type="InterPro" id="IPR036637">
    <property type="entry name" value="Phosphohistidine_dom_sf"/>
</dbReference>
<proteinExistence type="inferred from homology"/>
<dbReference type="SUPFAM" id="SSF52009">
    <property type="entry name" value="Phosphohistidine domain"/>
    <property type="match status" value="1"/>
</dbReference>
<gene>
    <name evidence="5" type="ORF">A2717_01840</name>
</gene>
<dbReference type="EMBL" id="MFEH01000001">
    <property type="protein sequence ID" value="OGE74270.1"/>
    <property type="molecule type" value="Genomic_DNA"/>
</dbReference>
<dbReference type="PANTHER" id="PTHR43030:SF1">
    <property type="entry name" value="PHOSPHOENOLPYRUVATE SYNTHASE"/>
    <property type="match status" value="1"/>
</dbReference>
<evidence type="ECO:0000256" key="1">
    <source>
        <dbReference type="ARBA" id="ARBA00007837"/>
    </source>
</evidence>
<keyword evidence="2" id="KW-0547">Nucleotide-binding</keyword>
<reference evidence="5 6" key="1">
    <citation type="journal article" date="2016" name="Nat. Commun.">
        <title>Thousands of microbial genomes shed light on interconnected biogeochemical processes in an aquifer system.</title>
        <authorList>
            <person name="Anantharaman K."/>
            <person name="Brown C.T."/>
            <person name="Hug L.A."/>
            <person name="Sharon I."/>
            <person name="Castelle C.J."/>
            <person name="Probst A.J."/>
            <person name="Thomas B.C."/>
            <person name="Singh A."/>
            <person name="Wilkins M.J."/>
            <person name="Karaoz U."/>
            <person name="Brodie E.L."/>
            <person name="Williams K.H."/>
            <person name="Hubbard S.S."/>
            <person name="Banfield J.F."/>
        </authorList>
    </citation>
    <scope>NUCLEOTIDE SEQUENCE [LARGE SCALE GENOMIC DNA]</scope>
</reference>
<evidence type="ECO:0000313" key="5">
    <source>
        <dbReference type="EMBL" id="OGE74270.1"/>
    </source>
</evidence>
<dbReference type="Proteomes" id="UP000177610">
    <property type="component" value="Unassembled WGS sequence"/>
</dbReference>
<dbReference type="STRING" id="1817821.A2717_01840"/>
<protein>
    <recommendedName>
        <fullName evidence="4">PEP-utilising enzyme mobile domain-containing protein</fullName>
    </recommendedName>
</protein>
<dbReference type="InterPro" id="IPR008279">
    <property type="entry name" value="PEP-util_enz_mobile_dom"/>
</dbReference>
<dbReference type="AlphaFoldDB" id="A0A1F5NA01"/>
<feature type="domain" description="PEP-utilising enzyme mobile" evidence="4">
    <location>
        <begin position="423"/>
        <end position="493"/>
    </location>
</feature>
<dbReference type="InterPro" id="IPR018274">
    <property type="entry name" value="PEP_util_AS"/>
</dbReference>
<organism evidence="5 6">
    <name type="scientific">Candidatus Doudnabacteria bacterium RIFCSPHIGHO2_01_FULL_41_86</name>
    <dbReference type="NCBI Taxonomy" id="1817821"/>
    <lineage>
        <taxon>Bacteria</taxon>
        <taxon>Candidatus Doudnaibacteriota</taxon>
    </lineage>
</organism>
<dbReference type="Gene3D" id="3.50.30.10">
    <property type="entry name" value="Phosphohistidine domain"/>
    <property type="match status" value="1"/>
</dbReference>